<dbReference type="PANTHER" id="PTHR24273:SF32">
    <property type="entry name" value="HYALIN"/>
    <property type="match status" value="1"/>
</dbReference>
<dbReference type="InterPro" id="IPR003410">
    <property type="entry name" value="HYR_dom"/>
</dbReference>
<evidence type="ECO:0000256" key="1">
    <source>
        <dbReference type="ARBA" id="ARBA00022737"/>
    </source>
</evidence>
<name>A0A075I0F5_9ARCH</name>
<dbReference type="Pfam" id="PF02494">
    <property type="entry name" value="HYR"/>
    <property type="match status" value="2"/>
</dbReference>
<dbReference type="PANTHER" id="PTHR24273">
    <property type="entry name" value="FI04643P-RELATED"/>
    <property type="match status" value="1"/>
</dbReference>
<feature type="domain" description="HYR" evidence="2">
    <location>
        <begin position="28"/>
        <end position="115"/>
    </location>
</feature>
<organism evidence="3">
    <name type="scientific">uncultured marine thaumarchaeote SAT1000_04_F07</name>
    <dbReference type="NCBI Taxonomy" id="1456355"/>
    <lineage>
        <taxon>Archaea</taxon>
        <taxon>Nitrososphaerota</taxon>
        <taxon>environmental samples</taxon>
    </lineage>
</organism>
<sequence>MVVGPYSTTVTVPALPASEPEVEEEVEEEVEPEVDTTLPNLVVSNNLPGIPTTNPNGIIVYYASPSATDIGGIVGLSCDWPSGTFFSVGTTTVTCTAVDTAGNMAIASFTITVVYSVEADTTLPVFVHVDDIETSSTNPEGIVYNYAIPQVSDNIGVTIGPTCTPPPGSIFLIGITNVVCTAGDAAGNVGNTTFSVTVVNPNATGGIPTFEPIVDISEEADVPNGKMVLFPTPIATDDETESPLVFCTPSSGTFFPLVIHP</sequence>
<dbReference type="EMBL" id="KF901190">
    <property type="protein sequence ID" value="AIF21399.1"/>
    <property type="molecule type" value="Genomic_DNA"/>
</dbReference>
<dbReference type="PROSITE" id="PS50825">
    <property type="entry name" value="HYR"/>
    <property type="match status" value="2"/>
</dbReference>
<dbReference type="AlphaFoldDB" id="A0A075I0F5"/>
<accession>A0A075I0F5</accession>
<protein>
    <submittedName>
        <fullName evidence="3">Hyalin</fullName>
    </submittedName>
</protein>
<evidence type="ECO:0000313" key="3">
    <source>
        <dbReference type="EMBL" id="AIF21399.1"/>
    </source>
</evidence>
<reference evidence="3" key="1">
    <citation type="journal article" date="2014" name="Genome Biol. Evol.">
        <title>Pangenome evidence for extensive interdomain horizontal transfer affecting lineage core and shell genes in uncultured planktonic thaumarchaeota and euryarchaeota.</title>
        <authorList>
            <person name="Deschamps P."/>
            <person name="Zivanovic Y."/>
            <person name="Moreira D."/>
            <person name="Rodriguez-Valera F."/>
            <person name="Lopez-Garcia P."/>
        </authorList>
    </citation>
    <scope>NUCLEOTIDE SEQUENCE</scope>
</reference>
<feature type="domain" description="HYR" evidence="2">
    <location>
        <begin position="119"/>
        <end position="200"/>
    </location>
</feature>
<keyword evidence="1" id="KW-0677">Repeat</keyword>
<proteinExistence type="predicted"/>
<evidence type="ECO:0000259" key="2">
    <source>
        <dbReference type="PROSITE" id="PS50825"/>
    </source>
</evidence>